<dbReference type="AlphaFoldDB" id="A0A0V1HTV5"/>
<accession>A0A0V1HTV5</accession>
<name>A0A0V1HTV5_9BILA</name>
<dbReference type="EMBL" id="JYDP01000030">
    <property type="protein sequence ID" value="KRZ13743.1"/>
    <property type="molecule type" value="Genomic_DNA"/>
</dbReference>
<dbReference type="Proteomes" id="UP000055024">
    <property type="component" value="Unassembled WGS sequence"/>
</dbReference>
<feature type="region of interest" description="Disordered" evidence="1">
    <location>
        <begin position="1"/>
        <end position="20"/>
    </location>
</feature>
<reference evidence="2 3" key="1">
    <citation type="submission" date="2015-01" db="EMBL/GenBank/DDBJ databases">
        <title>Evolution of Trichinella species and genotypes.</title>
        <authorList>
            <person name="Korhonen P.K."/>
            <person name="Edoardo P."/>
            <person name="Giuseppe L.R."/>
            <person name="Gasser R.B."/>
        </authorList>
    </citation>
    <scope>NUCLEOTIDE SEQUENCE [LARGE SCALE GENOMIC DNA]</scope>
    <source>
        <strain evidence="2">ISS1029</strain>
    </source>
</reference>
<keyword evidence="3" id="KW-1185">Reference proteome</keyword>
<evidence type="ECO:0000256" key="1">
    <source>
        <dbReference type="SAM" id="MobiDB-lite"/>
    </source>
</evidence>
<sequence length="81" mass="9165">MMAQATQSGHGQSKPSTTQGTDLDQCLKYMLSFFDKSQSCVLVHWSVFSGLKLRKNECNSNAKYHCENFVINTKRVDVENC</sequence>
<comment type="caution">
    <text evidence="2">The sequence shown here is derived from an EMBL/GenBank/DDBJ whole genome shotgun (WGS) entry which is preliminary data.</text>
</comment>
<proteinExistence type="predicted"/>
<organism evidence="2 3">
    <name type="scientific">Trichinella zimbabwensis</name>
    <dbReference type="NCBI Taxonomy" id="268475"/>
    <lineage>
        <taxon>Eukaryota</taxon>
        <taxon>Metazoa</taxon>
        <taxon>Ecdysozoa</taxon>
        <taxon>Nematoda</taxon>
        <taxon>Enoplea</taxon>
        <taxon>Dorylaimia</taxon>
        <taxon>Trichinellida</taxon>
        <taxon>Trichinellidae</taxon>
        <taxon>Trichinella</taxon>
    </lineage>
</organism>
<evidence type="ECO:0000313" key="2">
    <source>
        <dbReference type="EMBL" id="KRZ13743.1"/>
    </source>
</evidence>
<protein>
    <submittedName>
        <fullName evidence="2">Uncharacterized protein</fullName>
    </submittedName>
</protein>
<gene>
    <name evidence="2" type="ORF">T11_2890</name>
</gene>
<evidence type="ECO:0000313" key="3">
    <source>
        <dbReference type="Proteomes" id="UP000055024"/>
    </source>
</evidence>